<feature type="region of interest" description="Disordered" evidence="1">
    <location>
        <begin position="698"/>
        <end position="723"/>
    </location>
</feature>
<gene>
    <name evidence="4" type="ORF">FYJ68_06600</name>
</gene>
<feature type="region of interest" description="Disordered" evidence="1">
    <location>
        <begin position="1053"/>
        <end position="1082"/>
    </location>
</feature>
<evidence type="ECO:0000259" key="3">
    <source>
        <dbReference type="Pfam" id="PF05738"/>
    </source>
</evidence>
<dbReference type="Gene3D" id="2.60.40.1140">
    <property type="entry name" value="Collagen-binding surface protein Cna, B-type domain"/>
    <property type="match status" value="1"/>
</dbReference>
<dbReference type="Proteomes" id="UP000469325">
    <property type="component" value="Unassembled WGS sequence"/>
</dbReference>
<keyword evidence="2" id="KW-1133">Transmembrane helix</keyword>
<dbReference type="RefSeq" id="WP_154435240.1">
    <property type="nucleotide sequence ID" value="NZ_VUNC01000004.1"/>
</dbReference>
<comment type="caution">
    <text evidence="4">The sequence shown here is derived from an EMBL/GenBank/DDBJ whole genome shotgun (WGS) entry which is preliminary data.</text>
</comment>
<feature type="domain" description="CNA-B" evidence="3">
    <location>
        <begin position="1513"/>
        <end position="1562"/>
    </location>
</feature>
<keyword evidence="5" id="KW-1185">Reference proteome</keyword>
<dbReference type="SUPFAM" id="SSF49401">
    <property type="entry name" value="Bacterial adhesins"/>
    <property type="match status" value="4"/>
</dbReference>
<feature type="region of interest" description="Disordered" evidence="1">
    <location>
        <begin position="541"/>
        <end position="567"/>
    </location>
</feature>
<dbReference type="Gene3D" id="2.60.40.10">
    <property type="entry name" value="Immunoglobulins"/>
    <property type="match status" value="1"/>
</dbReference>
<feature type="transmembrane region" description="Helical" evidence="2">
    <location>
        <begin position="21"/>
        <end position="43"/>
    </location>
</feature>
<organism evidence="4 5">
    <name type="scientific">Olsenella porci</name>
    <dbReference type="NCBI Taxonomy" id="2652279"/>
    <lineage>
        <taxon>Bacteria</taxon>
        <taxon>Bacillati</taxon>
        <taxon>Actinomycetota</taxon>
        <taxon>Coriobacteriia</taxon>
        <taxon>Coriobacteriales</taxon>
        <taxon>Atopobiaceae</taxon>
        <taxon>Olsenella</taxon>
    </lineage>
</organism>
<dbReference type="NCBIfam" id="TIGR01167">
    <property type="entry name" value="LPXTG_anchor"/>
    <property type="match status" value="1"/>
</dbReference>
<keyword evidence="2" id="KW-0812">Transmembrane</keyword>
<accession>A0A6N7XEK9</accession>
<dbReference type="InterPro" id="IPR008966">
    <property type="entry name" value="Adhesion_dom_sf"/>
</dbReference>
<dbReference type="SUPFAM" id="SSF49478">
    <property type="entry name" value="Cna protein B-type domain"/>
    <property type="match status" value="1"/>
</dbReference>
<protein>
    <submittedName>
        <fullName evidence="4">Cna B-type domain-containing protein</fullName>
    </submittedName>
</protein>
<evidence type="ECO:0000256" key="2">
    <source>
        <dbReference type="SAM" id="Phobius"/>
    </source>
</evidence>
<feature type="compositionally biased region" description="Basic and acidic residues" evidence="1">
    <location>
        <begin position="698"/>
        <end position="722"/>
    </location>
</feature>
<dbReference type="Pfam" id="PF05738">
    <property type="entry name" value="Cna_B"/>
    <property type="match status" value="1"/>
</dbReference>
<feature type="region of interest" description="Disordered" evidence="1">
    <location>
        <begin position="232"/>
        <end position="260"/>
    </location>
</feature>
<dbReference type="InterPro" id="IPR008454">
    <property type="entry name" value="Collagen-bd_Cna-like_B-typ_dom"/>
</dbReference>
<dbReference type="GO" id="GO:0005975">
    <property type="term" value="P:carbohydrate metabolic process"/>
    <property type="evidence" value="ECO:0007669"/>
    <property type="project" value="UniProtKB-ARBA"/>
</dbReference>
<sequence length="1630" mass="174655">MDRLFIRKVSRMLRDNRRRRDWRGIAAVAGAVVAVVCGVLLMYPAHALTGGDSLRNAITDQSAVFSKAAGTGDDAWQAGDPTTPVSADSSLKLRVAFKLPAGTLANGSVLQYQLPEGVSIDTSKAPVSGDVVSGVTVTDPTNANATKIGSYQIKDGVLTLTFNDDVTKANAGTPAGDASDSAAAEQAQVGSDLSGYVDIDLGFDQLACDDSGLVTIKLNDAVTLKVTKAAEQKDQEAVADATTDGTGETDDSSSQDADAQADAISAAAPVARVGARAGSGSVDLTNYITSVSVKKKNDDGSYSDPTTEFTDGDYVKTTITFSVPISTDNHKYSYKVPTGLNPKDVKGGNLTTPDGKNVGTWTWNSNDGTINLDFNKTAIAEGSTYGGGVYFQGIVSKDGGGESTDINFGGQGGTITVKKKESGGGGEDTSHDIKVEKTATKSEDDSKIYYTVTVSTEKGTPSTVNISDCLSRWNTSNATPAYEKGTLTLKKLSNGAEQSLDNSATWNDSRIDGPTFSYSDLPQLSAGEKYVLTYTVDTNQTSKNSDTNVVNQASATSGGKNGSSSQTVRFEQDAKKWGSYDPKTDHVIWTVEVNPNGKDISNWKVSDSLPKGTKLTQQYVVRDSNGKEYGRFGNVGDSSVDFNFSQLGLRDAQKTQKYYIDIYTDAPSSDGQISNTATTTTNNGTVDSVGTVDVKHRTTEVSKQHKTDGAADEKGAGVRKETWSPTVTLPGGALSSFTYKDTIEDATDGNGVGLGADSHYAIAAELDKVFRSSAQNTGVDATTGLFINVDGYSRYLYQGNGEAYYDDYWPQQDGTKHDVTFTVTYYDDKDATKGHEVAATDTTTHVKSFTVHVDIAKGATVKALDMRTGEYPTYVDTTKVDEGGTISASNEGKVGDVKSTPSFTYTRPHRMLKAVKTGDHAYTDGNASLDFDKIQDGKLTYRIALTPTASDNGDLVITDVIPEGMTYVDGSVSARFNEYYDDKTFSGDKAPRVVSTPVDGGTKLEITLPGYQYDASKPTLYLYYDVSIGSDPSWNNGSTKKTYENTATWGKSTSTQKTEVNRNYEKVSKSGEQLYDTNGEPTNNLRYYVEINAAGQDLDPNSDVLTLTDKFDSGSVDSDLDPSSIKLYAYDYSKEHHYDPDRPIENFKATYDAKTHTITVEVPDKRACVLTYEYTLDNSFGDGMKVTNNASLNGKYSKSGSISLKEASGGAFIHMGRLVLYKVDAADISRTLSGVEFKLSYWNGNTWVDKQTTNQLVTDAQGSITYDYELNEDSLQPNTLYRLTETKGQAGYATDAEHFFIVKNVPTTGSPISDDAAFSAANASNATNKSGGTLTASDVDFFKDNKTSTMYVTNEYKRLTAKKAWADENGVAKDAPADASAKLALYRYTKMVDNDNSVNVTVTAKGNQDWSNETKLTGNRVSDGTVAIKKGSDFTFNVGGLWGGCSFDVYVNGQKYGDTHTFTSNSAISVTISNVTADTTIEVKQNLGNDVTLTEDPNNPWAEPPQILDDAAGVQVGSSVDVSAANGWTYNWDDLPKQVDGKDVYYAVKELSYTVNGTTYDAGTGSYDVSYTNNAGIQTGTITVTNSAKKNQGYELPSTGGTPSSLPAIGGAFALGACVLLALRWRRRNG</sequence>
<evidence type="ECO:0000313" key="4">
    <source>
        <dbReference type="EMBL" id="MST72773.1"/>
    </source>
</evidence>
<evidence type="ECO:0000313" key="5">
    <source>
        <dbReference type="Proteomes" id="UP000469325"/>
    </source>
</evidence>
<dbReference type="InterPro" id="IPR013783">
    <property type="entry name" value="Ig-like_fold"/>
</dbReference>
<feature type="compositionally biased region" description="Basic and acidic residues" evidence="1">
    <location>
        <begin position="1059"/>
        <end position="1069"/>
    </location>
</feature>
<evidence type="ECO:0000256" key="1">
    <source>
        <dbReference type="SAM" id="MobiDB-lite"/>
    </source>
</evidence>
<feature type="transmembrane region" description="Helical" evidence="2">
    <location>
        <begin position="1606"/>
        <end position="1625"/>
    </location>
</feature>
<reference evidence="4 5" key="1">
    <citation type="submission" date="2019-08" db="EMBL/GenBank/DDBJ databases">
        <title>In-depth cultivation of the pig gut microbiome towards novel bacterial diversity and tailored functional studies.</title>
        <authorList>
            <person name="Wylensek D."/>
            <person name="Hitch T.C.A."/>
            <person name="Clavel T."/>
        </authorList>
    </citation>
    <scope>NUCLEOTIDE SEQUENCE [LARGE SCALE GENOMIC DNA]</scope>
    <source>
        <strain evidence="4 5">CA-Schmier-601-WT-1</strain>
    </source>
</reference>
<keyword evidence="2" id="KW-0472">Membrane</keyword>
<proteinExistence type="predicted"/>
<dbReference type="EMBL" id="VUNC01000004">
    <property type="protein sequence ID" value="MST72773.1"/>
    <property type="molecule type" value="Genomic_DNA"/>
</dbReference>
<name>A0A6N7XEK9_9ACTN</name>
<dbReference type="Gene3D" id="2.60.40.740">
    <property type="match status" value="3"/>
</dbReference>